<dbReference type="AlphaFoldDB" id="S0JKG9"/>
<dbReference type="EMBL" id="AHYT01000005">
    <property type="protein sequence ID" value="EOT29015.1"/>
    <property type="molecule type" value="Genomic_DNA"/>
</dbReference>
<dbReference type="OrthoDB" id="9776406at2"/>
<protein>
    <recommendedName>
        <fullName evidence="3">Aminoglycoside 6-adenylyltransferase</fullName>
    </recommendedName>
</protein>
<evidence type="ECO:0000313" key="1">
    <source>
        <dbReference type="EMBL" id="EOT29015.1"/>
    </source>
</evidence>
<dbReference type="SUPFAM" id="SSF81301">
    <property type="entry name" value="Nucleotidyltransferase"/>
    <property type="match status" value="1"/>
</dbReference>
<dbReference type="Gene3D" id="3.30.460.10">
    <property type="entry name" value="Beta Polymerase, domain 2"/>
    <property type="match status" value="1"/>
</dbReference>
<keyword evidence="2" id="KW-1185">Reference proteome</keyword>
<name>S0JKG9_9ENTE</name>
<dbReference type="eggNOG" id="ENOG502Z7S1">
    <property type="taxonomic scope" value="Bacteria"/>
</dbReference>
<reference evidence="1 2" key="1">
    <citation type="submission" date="2013-03" db="EMBL/GenBank/DDBJ databases">
        <title>The Genome Sequence of Enterococcus saccharolyticus ATCC_43076 (Illumina only assembly).</title>
        <authorList>
            <consortium name="The Broad Institute Genomics Platform"/>
            <consortium name="The Broad Institute Genome Sequencing Center for Infectious Disease"/>
            <person name="Earl A."/>
            <person name="Russ C."/>
            <person name="Gilmore M."/>
            <person name="Surin D."/>
            <person name="Walker B."/>
            <person name="Young S."/>
            <person name="Zeng Q."/>
            <person name="Gargeya S."/>
            <person name="Fitzgerald M."/>
            <person name="Haas B."/>
            <person name="Abouelleil A."/>
            <person name="Allen A.W."/>
            <person name="Alvarado L."/>
            <person name="Arachchi H.M."/>
            <person name="Berlin A.M."/>
            <person name="Chapman S.B."/>
            <person name="Gainer-Dewar J."/>
            <person name="Goldberg J."/>
            <person name="Griggs A."/>
            <person name="Gujja S."/>
            <person name="Hansen M."/>
            <person name="Howarth C."/>
            <person name="Imamovic A."/>
            <person name="Ireland A."/>
            <person name="Larimer J."/>
            <person name="McCowan C."/>
            <person name="Murphy C."/>
            <person name="Pearson M."/>
            <person name="Poon T.W."/>
            <person name="Priest M."/>
            <person name="Roberts A."/>
            <person name="Saif S."/>
            <person name="Shea T."/>
            <person name="Sisk P."/>
            <person name="Sykes S."/>
            <person name="Wortman J."/>
            <person name="Nusbaum C."/>
            <person name="Birren B."/>
        </authorList>
    </citation>
    <scope>NUCLEOTIDE SEQUENCE [LARGE SCALE GENOMIC DNA]</scope>
    <source>
        <strain evidence="1 2">ATCC 43076</strain>
    </source>
</reference>
<evidence type="ECO:0000313" key="2">
    <source>
        <dbReference type="Proteomes" id="UP000014136"/>
    </source>
</evidence>
<dbReference type="RefSeq" id="WP_016175332.1">
    <property type="nucleotide sequence ID" value="NZ_KE136389.1"/>
</dbReference>
<proteinExistence type="predicted"/>
<dbReference type="InterPro" id="IPR043519">
    <property type="entry name" value="NT_sf"/>
</dbReference>
<dbReference type="STRING" id="41997.RV16_GL001787"/>
<organism evidence="1 2">
    <name type="scientific">Enterococcus saccharolyticus subsp. saccharolyticus ATCC 43076</name>
    <dbReference type="NCBI Taxonomy" id="1139996"/>
    <lineage>
        <taxon>Bacteria</taxon>
        <taxon>Bacillati</taxon>
        <taxon>Bacillota</taxon>
        <taxon>Bacilli</taxon>
        <taxon>Lactobacillales</taxon>
        <taxon>Enterococcaceae</taxon>
        <taxon>Enterococcus</taxon>
    </lineage>
</organism>
<dbReference type="Proteomes" id="UP000014136">
    <property type="component" value="Unassembled WGS sequence"/>
</dbReference>
<accession>S0JKG9</accession>
<comment type="caution">
    <text evidence="1">The sequence shown here is derived from an EMBL/GenBank/DDBJ whole genome shotgun (WGS) entry which is preliminary data.</text>
</comment>
<dbReference type="PIRSF" id="PIRSF000812">
    <property type="entry name" value="AAD"/>
    <property type="match status" value="1"/>
</dbReference>
<dbReference type="InterPro" id="IPR007530">
    <property type="entry name" value="Aminoglycoside_adenylylTfrase"/>
</dbReference>
<dbReference type="HOGENOM" id="CLU_076578_1_0_9"/>
<sequence>MRSEEEMRTLILAVAQEIGAKAVALSGSRVNPCVPKDDFQDYDIVYVVENKTELLENRAWLKRFGEILVSQRPEEMTLFPSTLGERFTFLMLFKDGNRIDLTLCPLSFVEQWRVEEPLFQVLADPENILQPAPQLTDEIYRTQVPSEAMFQDCCNEFWWVTTYVVKGLVRHEQTYTVDHLYGICHQELLRLLSWQVVRQQGPVNVGKNYKYLFTYLDAAYKQKFQSLLDFSSESNIAQSLLATQRFFHEEAQLYATQTKVSYDKVTAENVIAYTQKWMNS</sequence>
<dbReference type="Gene3D" id="1.20.120.330">
    <property type="entry name" value="Nucleotidyltransferases domain 2"/>
    <property type="match status" value="1"/>
</dbReference>
<dbReference type="SUPFAM" id="SSF81631">
    <property type="entry name" value="PAP/OAS1 substrate-binding domain"/>
    <property type="match status" value="1"/>
</dbReference>
<evidence type="ECO:0008006" key="3">
    <source>
        <dbReference type="Google" id="ProtNLM"/>
    </source>
</evidence>
<dbReference type="Pfam" id="PF04439">
    <property type="entry name" value="Adenyl_transf"/>
    <property type="match status" value="1"/>
</dbReference>
<gene>
    <name evidence="1" type="ORF">OMQ_01537</name>
</gene>
<dbReference type="PATRIC" id="fig|1139996.3.peg.1523"/>